<evidence type="ECO:0000259" key="7">
    <source>
        <dbReference type="SMART" id="SM00849"/>
    </source>
</evidence>
<dbReference type="PANTHER" id="PTHR30619:SF1">
    <property type="entry name" value="RECOMBINATION PROTEIN 2"/>
    <property type="match status" value="1"/>
</dbReference>
<feature type="domain" description="Metallo-beta-lactamase" evidence="7">
    <location>
        <begin position="508"/>
        <end position="689"/>
    </location>
</feature>
<evidence type="ECO:0000256" key="4">
    <source>
        <dbReference type="ARBA" id="ARBA00022989"/>
    </source>
</evidence>
<dbReference type="Pfam" id="PF13567">
    <property type="entry name" value="DUF4131"/>
    <property type="match status" value="1"/>
</dbReference>
<keyword evidence="2" id="KW-1003">Cell membrane</keyword>
<dbReference type="InterPro" id="IPR004477">
    <property type="entry name" value="ComEC_N"/>
</dbReference>
<comment type="caution">
    <text evidence="8">The sequence shown here is derived from an EMBL/GenBank/DDBJ whole genome shotgun (WGS) entry which is preliminary data.</text>
</comment>
<dbReference type="PANTHER" id="PTHR30619">
    <property type="entry name" value="DNA INTERNALIZATION/COMPETENCE PROTEIN COMEC/REC2"/>
    <property type="match status" value="1"/>
</dbReference>
<proteinExistence type="predicted"/>
<evidence type="ECO:0000313" key="9">
    <source>
        <dbReference type="Proteomes" id="UP000183569"/>
    </source>
</evidence>
<name>A0A1G4XEZ3_9ENTR</name>
<dbReference type="Pfam" id="PF00753">
    <property type="entry name" value="Lactamase_B"/>
    <property type="match status" value="1"/>
</dbReference>
<dbReference type="InterPro" id="IPR025405">
    <property type="entry name" value="DUF4131"/>
</dbReference>
<feature type="transmembrane region" description="Helical" evidence="6">
    <location>
        <begin position="392"/>
        <end position="412"/>
    </location>
</feature>
<keyword evidence="4 6" id="KW-1133">Transmembrane helix</keyword>
<dbReference type="CDD" id="cd07731">
    <property type="entry name" value="ComA-like_MBL-fold"/>
    <property type="match status" value="1"/>
</dbReference>
<dbReference type="InterPro" id="IPR052159">
    <property type="entry name" value="Competence_DNA_uptake"/>
</dbReference>
<dbReference type="NCBIfam" id="NF008580">
    <property type="entry name" value="PRK11539.1"/>
    <property type="match status" value="1"/>
</dbReference>
<evidence type="ECO:0000256" key="2">
    <source>
        <dbReference type="ARBA" id="ARBA00022475"/>
    </source>
</evidence>
<dbReference type="Pfam" id="PF03772">
    <property type="entry name" value="Competence"/>
    <property type="match status" value="1"/>
</dbReference>
<dbReference type="InterPro" id="IPR036866">
    <property type="entry name" value="RibonucZ/Hydroxyglut_hydro"/>
</dbReference>
<feature type="transmembrane region" description="Helical" evidence="6">
    <location>
        <begin position="255"/>
        <end position="274"/>
    </location>
</feature>
<organism evidence="8 9">
    <name type="scientific">Kosakonia sacchari</name>
    <dbReference type="NCBI Taxonomy" id="1158459"/>
    <lineage>
        <taxon>Bacteria</taxon>
        <taxon>Pseudomonadati</taxon>
        <taxon>Pseudomonadota</taxon>
        <taxon>Gammaproteobacteria</taxon>
        <taxon>Enterobacterales</taxon>
        <taxon>Enterobacteriaceae</taxon>
        <taxon>Kosakonia</taxon>
    </lineage>
</organism>
<dbReference type="NCBIfam" id="TIGR00360">
    <property type="entry name" value="ComEC_N-term"/>
    <property type="match status" value="1"/>
</dbReference>
<dbReference type="SMART" id="SM00849">
    <property type="entry name" value="Lactamase_B"/>
    <property type="match status" value="1"/>
</dbReference>
<evidence type="ECO:0000313" key="8">
    <source>
        <dbReference type="EMBL" id="SCX39741.1"/>
    </source>
</evidence>
<evidence type="ECO:0000256" key="6">
    <source>
        <dbReference type="SAM" id="Phobius"/>
    </source>
</evidence>
<keyword evidence="3 6" id="KW-0812">Transmembrane</keyword>
<accession>A0A1G4XEZ3</accession>
<sequence>MTLPALAICLIIGILPLQWMPSLPSTRCVWFLIAIGCLFACFRPRLFRYSAVTLLAFAWGVLAAMQAVWPAGHIAGATHQAEVVITDTDHMTRHWGKITRLDGKRLLPSPGISLYGQYLPEPVCTGQRWTMTIRARAVHGQLNDGGFDTQRYAMASHLPLSGRFIDARLTEPQCTWRARYLQSLTETLTKYPWQQVILALGMGERTTLDASVKEIMRQTGTAHLMAISGLHIALAAMLGWLIVRGVQCFFPGGWISWRLPLLIGVGFAVSYAWLTGLQPPALRTAISLSVWAALRLSGRLWSPWQVWLCCIAAILFTDPLAVLSTSLWLSAFAVAALLFWYQWLPASTKQHTWLVQSSINLLHLQVGMTLLLLPVQLSIFHGISLSSLAANLLAIPLVTFITVPLILLGMLLHLVGPATGELACWYLADKTLDFLFAFLHWLPAGWLNVDMRWQWLSWLPWLELIFWRLHLWRSIPALCLACLTLLTLPFWRTERQGEWAVHMLDVGQGLAMVIERNGKAILYDTGVAWPGGDSGRQLIIPWLRWHALQPEGIILSHEHLDHRGGLDSLMNAWPQLWIRSPLGWAAHQPCFRGQQWQWQGLTFTVHWPLSDVEAKGNNRSCVVRVDDGQHSFLLTGDIEASGEMAMLSHYWTHLQSTLVQVPHHGSNSSSSLPFVQRIGGEAALASASRYNAWRFPSKKVIDRYREQGYRWYDTPHQGQLTVSFSPQGWEIHSLRDQLLPRWYHQWFGVPSDNG</sequence>
<feature type="transmembrane region" description="Helical" evidence="6">
    <location>
        <begin position="308"/>
        <end position="341"/>
    </location>
</feature>
<dbReference type="Proteomes" id="UP000183569">
    <property type="component" value="Unassembled WGS sequence"/>
</dbReference>
<dbReference type="AlphaFoldDB" id="A0A1G4XEZ3"/>
<dbReference type="GeneID" id="23846320"/>
<dbReference type="RefSeq" id="WP_017456189.1">
    <property type="nucleotide sequence ID" value="NZ_FMUI01000002.1"/>
</dbReference>
<protein>
    <submittedName>
        <fullName evidence="8">Competence protein ComEC</fullName>
    </submittedName>
</protein>
<feature type="transmembrane region" description="Helical" evidence="6">
    <location>
        <begin position="470"/>
        <end position="491"/>
    </location>
</feature>
<dbReference type="GO" id="GO:0030420">
    <property type="term" value="P:establishment of competence for transformation"/>
    <property type="evidence" value="ECO:0007669"/>
    <property type="project" value="InterPro"/>
</dbReference>
<evidence type="ECO:0000256" key="5">
    <source>
        <dbReference type="ARBA" id="ARBA00023136"/>
    </source>
</evidence>
<feature type="transmembrane region" description="Helical" evidence="6">
    <location>
        <begin position="24"/>
        <end position="42"/>
    </location>
</feature>
<dbReference type="InterPro" id="IPR001279">
    <property type="entry name" value="Metallo-B-lactamas"/>
</dbReference>
<gene>
    <name evidence="8" type="ORF">SAMN02927897_00654</name>
</gene>
<feature type="transmembrane region" description="Helical" evidence="6">
    <location>
        <begin position="432"/>
        <end position="449"/>
    </location>
</feature>
<dbReference type="SUPFAM" id="SSF56281">
    <property type="entry name" value="Metallo-hydrolase/oxidoreductase"/>
    <property type="match status" value="1"/>
</dbReference>
<evidence type="ECO:0000256" key="3">
    <source>
        <dbReference type="ARBA" id="ARBA00022692"/>
    </source>
</evidence>
<evidence type="ECO:0000256" key="1">
    <source>
        <dbReference type="ARBA" id="ARBA00004651"/>
    </source>
</evidence>
<comment type="subcellular location">
    <subcellularLocation>
        <location evidence="1">Cell membrane</location>
        <topology evidence="1">Multi-pass membrane protein</topology>
    </subcellularLocation>
</comment>
<reference evidence="8 9" key="1">
    <citation type="submission" date="2016-10" db="EMBL/GenBank/DDBJ databases">
        <authorList>
            <person name="Varghese N."/>
            <person name="Submissions S."/>
        </authorList>
    </citation>
    <scope>NUCLEOTIDE SEQUENCE [LARGE SCALE GENOMIC DNA]</scope>
    <source>
        <strain evidence="8 9">CGMCC 1.12102</strain>
    </source>
</reference>
<dbReference type="InterPro" id="IPR004797">
    <property type="entry name" value="Competence_ComEC/Rec2"/>
</dbReference>
<feature type="transmembrane region" description="Helical" evidence="6">
    <location>
        <begin position="49"/>
        <end position="69"/>
    </location>
</feature>
<dbReference type="InterPro" id="IPR035681">
    <property type="entry name" value="ComA-like_MBL"/>
</dbReference>
<dbReference type="EMBL" id="FMUI01000002">
    <property type="protein sequence ID" value="SCX39741.1"/>
    <property type="molecule type" value="Genomic_DNA"/>
</dbReference>
<dbReference type="Gene3D" id="3.60.15.10">
    <property type="entry name" value="Ribonuclease Z/Hydroxyacylglutathione hydrolase-like"/>
    <property type="match status" value="1"/>
</dbReference>
<feature type="transmembrane region" description="Helical" evidence="6">
    <location>
        <begin position="361"/>
        <end position="380"/>
    </location>
</feature>
<dbReference type="NCBIfam" id="TIGR00361">
    <property type="entry name" value="ComEC_Rec2"/>
    <property type="match status" value="1"/>
</dbReference>
<dbReference type="GO" id="GO:0005886">
    <property type="term" value="C:plasma membrane"/>
    <property type="evidence" value="ECO:0007669"/>
    <property type="project" value="UniProtKB-SubCell"/>
</dbReference>
<keyword evidence="5 6" id="KW-0472">Membrane</keyword>
<feature type="transmembrane region" description="Helical" evidence="6">
    <location>
        <begin position="222"/>
        <end position="243"/>
    </location>
</feature>